<reference evidence="2 3" key="1">
    <citation type="journal article" date="2018" name="PLoS Pathog.">
        <title>Evolution of structural diversity of trichothecenes, a family of toxins produced by plant pathogenic and entomopathogenic fungi.</title>
        <authorList>
            <person name="Proctor R.H."/>
            <person name="McCormick S.P."/>
            <person name="Kim H.S."/>
            <person name="Cardoza R.E."/>
            <person name="Stanley A.M."/>
            <person name="Lindo L."/>
            <person name="Kelly A."/>
            <person name="Brown D.W."/>
            <person name="Lee T."/>
            <person name="Vaughan M.M."/>
            <person name="Alexander N.J."/>
            <person name="Busman M."/>
            <person name="Gutierrez S."/>
        </authorList>
    </citation>
    <scope>NUCLEOTIDE SEQUENCE [LARGE SCALE GENOMIC DNA]</scope>
    <source>
        <strain evidence="2 3">NRRL 3299</strain>
    </source>
</reference>
<gene>
    <name evidence="2" type="ORF">FSPOR_6438</name>
</gene>
<protein>
    <submittedName>
        <fullName evidence="2">Uncharacterized protein</fullName>
    </submittedName>
</protein>
<evidence type="ECO:0000256" key="1">
    <source>
        <dbReference type="SAM" id="MobiDB-lite"/>
    </source>
</evidence>
<keyword evidence="3" id="KW-1185">Reference proteome</keyword>
<evidence type="ECO:0000313" key="2">
    <source>
        <dbReference type="EMBL" id="RGP66698.1"/>
    </source>
</evidence>
<comment type="caution">
    <text evidence="2">The sequence shown here is derived from an EMBL/GenBank/DDBJ whole genome shotgun (WGS) entry which is preliminary data.</text>
</comment>
<dbReference type="Proteomes" id="UP000266152">
    <property type="component" value="Unassembled WGS sequence"/>
</dbReference>
<dbReference type="EMBL" id="PXOF01000090">
    <property type="protein sequence ID" value="RGP66698.1"/>
    <property type="molecule type" value="Genomic_DNA"/>
</dbReference>
<accession>A0A395S2S1</accession>
<organism evidence="2 3">
    <name type="scientific">Fusarium sporotrichioides</name>
    <dbReference type="NCBI Taxonomy" id="5514"/>
    <lineage>
        <taxon>Eukaryota</taxon>
        <taxon>Fungi</taxon>
        <taxon>Dikarya</taxon>
        <taxon>Ascomycota</taxon>
        <taxon>Pezizomycotina</taxon>
        <taxon>Sordariomycetes</taxon>
        <taxon>Hypocreomycetidae</taxon>
        <taxon>Hypocreales</taxon>
        <taxon>Nectriaceae</taxon>
        <taxon>Fusarium</taxon>
    </lineage>
</organism>
<dbReference type="AlphaFoldDB" id="A0A395S2S1"/>
<sequence length="130" mass="13924">MEQTNSGQFTSKIASKEKTAIEGSLKRDPEAAARAFLNLSPEEQAAAALSGGPPAGINITGTTWETKECEEIGGLDVQSFIELPDGTYHGLGAGVLRVSEEELQRQLKAEGKLALSDKRIMELCENGFLE</sequence>
<evidence type="ECO:0000313" key="3">
    <source>
        <dbReference type="Proteomes" id="UP000266152"/>
    </source>
</evidence>
<proteinExistence type="predicted"/>
<feature type="compositionally biased region" description="Basic and acidic residues" evidence="1">
    <location>
        <begin position="14"/>
        <end position="28"/>
    </location>
</feature>
<name>A0A395S2S1_FUSSP</name>
<feature type="region of interest" description="Disordered" evidence="1">
    <location>
        <begin position="1"/>
        <end position="28"/>
    </location>
</feature>
<feature type="compositionally biased region" description="Polar residues" evidence="1">
    <location>
        <begin position="1"/>
        <end position="13"/>
    </location>
</feature>